<evidence type="ECO:0000313" key="2">
    <source>
        <dbReference type="EMBL" id="KAL2847593.1"/>
    </source>
</evidence>
<protein>
    <recommendedName>
        <fullName evidence="4">Secreted peptide</fullName>
    </recommendedName>
</protein>
<keyword evidence="1" id="KW-0812">Transmembrane</keyword>
<organism evidence="2 3">
    <name type="scientific">Aspergillus pseudodeflectus</name>
    <dbReference type="NCBI Taxonomy" id="176178"/>
    <lineage>
        <taxon>Eukaryota</taxon>
        <taxon>Fungi</taxon>
        <taxon>Dikarya</taxon>
        <taxon>Ascomycota</taxon>
        <taxon>Pezizomycotina</taxon>
        <taxon>Eurotiomycetes</taxon>
        <taxon>Eurotiomycetidae</taxon>
        <taxon>Eurotiales</taxon>
        <taxon>Aspergillaceae</taxon>
        <taxon>Aspergillus</taxon>
        <taxon>Aspergillus subgen. Nidulantes</taxon>
    </lineage>
</organism>
<proteinExistence type="predicted"/>
<keyword evidence="1" id="KW-1133">Transmembrane helix</keyword>
<dbReference type="EMBL" id="JBFXLR010000028">
    <property type="protein sequence ID" value="KAL2847593.1"/>
    <property type="molecule type" value="Genomic_DNA"/>
</dbReference>
<keyword evidence="1" id="KW-0472">Membrane</keyword>
<accession>A0ABR4K5K1</accession>
<keyword evidence="3" id="KW-1185">Reference proteome</keyword>
<comment type="caution">
    <text evidence="2">The sequence shown here is derived from an EMBL/GenBank/DDBJ whole genome shotgun (WGS) entry which is preliminary data.</text>
</comment>
<feature type="transmembrane region" description="Helical" evidence="1">
    <location>
        <begin position="5"/>
        <end position="27"/>
    </location>
</feature>
<evidence type="ECO:0000256" key="1">
    <source>
        <dbReference type="SAM" id="Phobius"/>
    </source>
</evidence>
<dbReference type="Proteomes" id="UP001610444">
    <property type="component" value="Unassembled WGS sequence"/>
</dbReference>
<name>A0ABR4K5K1_9EURO</name>
<dbReference type="RefSeq" id="XP_070897774.1">
    <property type="nucleotide sequence ID" value="XM_071040523.1"/>
</dbReference>
<gene>
    <name evidence="2" type="ORF">BJX68DRAFT_239382</name>
</gene>
<evidence type="ECO:0008006" key="4">
    <source>
        <dbReference type="Google" id="ProtNLM"/>
    </source>
</evidence>
<dbReference type="GeneID" id="98155687"/>
<sequence>MTMILILRIILAIVMILRIVLPIVIGFHHIVLRFGLPIGVHPTWRRGIEFAITVDVVAWCFSSLPRSM</sequence>
<reference evidence="2 3" key="1">
    <citation type="submission" date="2024-07" db="EMBL/GenBank/DDBJ databases">
        <title>Section-level genome sequencing and comparative genomics of Aspergillus sections Usti and Cavernicolus.</title>
        <authorList>
            <consortium name="Lawrence Berkeley National Laboratory"/>
            <person name="Nybo J.L."/>
            <person name="Vesth T.C."/>
            <person name="Theobald S."/>
            <person name="Frisvad J.C."/>
            <person name="Larsen T.O."/>
            <person name="Kjaerboelling I."/>
            <person name="Rothschild-Mancinelli K."/>
            <person name="Lyhne E.K."/>
            <person name="Kogle M.E."/>
            <person name="Barry K."/>
            <person name="Clum A."/>
            <person name="Na H."/>
            <person name="Ledsgaard L."/>
            <person name="Lin J."/>
            <person name="Lipzen A."/>
            <person name="Kuo A."/>
            <person name="Riley R."/>
            <person name="Mondo S."/>
            <person name="LaButti K."/>
            <person name="Haridas S."/>
            <person name="Pangalinan J."/>
            <person name="Salamov A.A."/>
            <person name="Simmons B.A."/>
            <person name="Magnuson J.K."/>
            <person name="Chen J."/>
            <person name="Drula E."/>
            <person name="Henrissat B."/>
            <person name="Wiebenga A."/>
            <person name="Lubbers R.J."/>
            <person name="Gomes A.C."/>
            <person name="Macurrencykelacurrency M.R."/>
            <person name="Stajich J."/>
            <person name="Grigoriev I.V."/>
            <person name="Mortensen U.H."/>
            <person name="De vries R.P."/>
            <person name="Baker S.E."/>
            <person name="Andersen M.R."/>
        </authorList>
    </citation>
    <scope>NUCLEOTIDE SEQUENCE [LARGE SCALE GENOMIC DNA]</scope>
    <source>
        <strain evidence="2 3">CBS 756.74</strain>
    </source>
</reference>
<evidence type="ECO:0000313" key="3">
    <source>
        <dbReference type="Proteomes" id="UP001610444"/>
    </source>
</evidence>